<gene>
    <name evidence="1" type="primary">dsbE_1</name>
    <name evidence="1" type="ORF">NCTC9185_01482</name>
</gene>
<sequence length="73" mass="8411">MSWLDTLGNPYAISLFDGSGMLGLDLGVYGAPETFLIDGRGIIRWRHAGDLNERVWREQLRPLWEKYRRESAS</sequence>
<protein>
    <submittedName>
        <fullName evidence="1">Cytochrome c biogenesis protein CcmG</fullName>
    </submittedName>
</protein>
<dbReference type="SUPFAM" id="SSF52833">
    <property type="entry name" value="Thioredoxin-like"/>
    <property type="match status" value="1"/>
</dbReference>
<dbReference type="InterPro" id="IPR036249">
    <property type="entry name" value="Thioredoxin-like_sf"/>
</dbReference>
<reference evidence="1 2" key="1">
    <citation type="submission" date="2019-04" db="EMBL/GenBank/DDBJ databases">
        <authorList>
            <consortium name="Pathogen Informatics"/>
        </authorList>
    </citation>
    <scope>NUCLEOTIDE SEQUENCE [LARGE SCALE GENOMIC DNA]</scope>
    <source>
        <strain evidence="1 2">NCTC9185</strain>
    </source>
</reference>
<dbReference type="AlphaFoldDB" id="A0A4U9CW75"/>
<accession>A0A4U9CW75</accession>
<name>A0A4U9CW75_RAOTE</name>
<dbReference type="Gene3D" id="3.40.30.10">
    <property type="entry name" value="Glutaredoxin"/>
    <property type="match status" value="1"/>
</dbReference>
<evidence type="ECO:0000313" key="2">
    <source>
        <dbReference type="Proteomes" id="UP000339249"/>
    </source>
</evidence>
<dbReference type="EMBL" id="CABDVU010000001">
    <property type="protein sequence ID" value="VTN09591.1"/>
    <property type="molecule type" value="Genomic_DNA"/>
</dbReference>
<proteinExistence type="predicted"/>
<organism evidence="1 2">
    <name type="scientific">Raoultella terrigena</name>
    <name type="common">Klebsiella terrigena</name>
    <dbReference type="NCBI Taxonomy" id="577"/>
    <lineage>
        <taxon>Bacteria</taxon>
        <taxon>Pseudomonadati</taxon>
        <taxon>Pseudomonadota</taxon>
        <taxon>Gammaproteobacteria</taxon>
        <taxon>Enterobacterales</taxon>
        <taxon>Enterobacteriaceae</taxon>
        <taxon>Klebsiella/Raoultella group</taxon>
        <taxon>Raoultella</taxon>
    </lineage>
</organism>
<dbReference type="Proteomes" id="UP000339249">
    <property type="component" value="Unassembled WGS sequence"/>
</dbReference>
<evidence type="ECO:0000313" key="1">
    <source>
        <dbReference type="EMBL" id="VTN09591.1"/>
    </source>
</evidence>